<feature type="region of interest" description="Disordered" evidence="1">
    <location>
        <begin position="1"/>
        <end position="21"/>
    </location>
</feature>
<feature type="compositionally biased region" description="Basic residues" evidence="1">
    <location>
        <begin position="95"/>
        <end position="105"/>
    </location>
</feature>
<name>A0A381ZXJ2_9ZZZZ</name>
<dbReference type="CDD" id="cd00093">
    <property type="entry name" value="HTH_XRE"/>
    <property type="match status" value="1"/>
</dbReference>
<protein>
    <recommendedName>
        <fullName evidence="2">HTH cro/C1-type domain-containing protein</fullName>
    </recommendedName>
</protein>
<reference evidence="3" key="1">
    <citation type="submission" date="2018-05" db="EMBL/GenBank/DDBJ databases">
        <authorList>
            <person name="Lanie J.A."/>
            <person name="Ng W.-L."/>
            <person name="Kazmierczak K.M."/>
            <person name="Andrzejewski T.M."/>
            <person name="Davidsen T.M."/>
            <person name="Wayne K.J."/>
            <person name="Tettelin H."/>
            <person name="Glass J.I."/>
            <person name="Rusch D."/>
            <person name="Podicherti R."/>
            <person name="Tsui H.-C.T."/>
            <person name="Winkler M.E."/>
        </authorList>
    </citation>
    <scope>NUCLEOTIDE SEQUENCE</scope>
</reference>
<accession>A0A381ZXJ2</accession>
<feature type="domain" description="HTH cro/C1-type" evidence="2">
    <location>
        <begin position="9"/>
        <end position="66"/>
    </location>
</feature>
<feature type="region of interest" description="Disordered" evidence="1">
    <location>
        <begin position="95"/>
        <end position="114"/>
    </location>
</feature>
<dbReference type="AlphaFoldDB" id="A0A381ZXJ2"/>
<dbReference type="GO" id="GO:0003677">
    <property type="term" value="F:DNA binding"/>
    <property type="evidence" value="ECO:0007669"/>
    <property type="project" value="InterPro"/>
</dbReference>
<dbReference type="InterPro" id="IPR010982">
    <property type="entry name" value="Lambda_DNA-bd_dom_sf"/>
</dbReference>
<sequence length="114" mass="12939">MKKSFGKWLRHQRNEKKMSQRSLASDADINWTYLSKVENSVPGFSSLSEKTLKNMAKSLKADPDEMITRAGKIPSDVQQALVDDFSLVKEIRARKKVTRRRKKKDPKGSTGGSQ</sequence>
<evidence type="ECO:0000259" key="2">
    <source>
        <dbReference type="PROSITE" id="PS50943"/>
    </source>
</evidence>
<gene>
    <name evidence="3" type="ORF">METZ01_LOCUS146277</name>
</gene>
<dbReference type="InterPro" id="IPR001387">
    <property type="entry name" value="Cro/C1-type_HTH"/>
</dbReference>
<dbReference type="SUPFAM" id="SSF47413">
    <property type="entry name" value="lambda repressor-like DNA-binding domains"/>
    <property type="match status" value="1"/>
</dbReference>
<evidence type="ECO:0000256" key="1">
    <source>
        <dbReference type="SAM" id="MobiDB-lite"/>
    </source>
</evidence>
<dbReference type="Gene3D" id="1.10.260.40">
    <property type="entry name" value="lambda repressor-like DNA-binding domains"/>
    <property type="match status" value="1"/>
</dbReference>
<organism evidence="3">
    <name type="scientific">marine metagenome</name>
    <dbReference type="NCBI Taxonomy" id="408172"/>
    <lineage>
        <taxon>unclassified sequences</taxon>
        <taxon>metagenomes</taxon>
        <taxon>ecological metagenomes</taxon>
    </lineage>
</organism>
<dbReference type="SMART" id="SM00530">
    <property type="entry name" value="HTH_XRE"/>
    <property type="match status" value="1"/>
</dbReference>
<feature type="compositionally biased region" description="Basic residues" evidence="1">
    <location>
        <begin position="1"/>
        <end position="14"/>
    </location>
</feature>
<proteinExistence type="predicted"/>
<dbReference type="EMBL" id="UINC01022883">
    <property type="protein sequence ID" value="SVA93423.1"/>
    <property type="molecule type" value="Genomic_DNA"/>
</dbReference>
<dbReference type="PROSITE" id="PS50943">
    <property type="entry name" value="HTH_CROC1"/>
    <property type="match status" value="1"/>
</dbReference>
<evidence type="ECO:0000313" key="3">
    <source>
        <dbReference type="EMBL" id="SVA93423.1"/>
    </source>
</evidence>